<accession>A0A7U2I082</accession>
<evidence type="ECO:0000313" key="3">
    <source>
        <dbReference type="Proteomes" id="UP000663193"/>
    </source>
</evidence>
<feature type="compositionally biased region" description="Polar residues" evidence="1">
    <location>
        <begin position="300"/>
        <end position="321"/>
    </location>
</feature>
<protein>
    <submittedName>
        <fullName evidence="2">Uncharacterized protein</fullName>
    </submittedName>
</protein>
<proteinExistence type="predicted"/>
<dbReference type="EMBL" id="CP069029">
    <property type="protein sequence ID" value="QRC97168.1"/>
    <property type="molecule type" value="Genomic_DNA"/>
</dbReference>
<gene>
    <name evidence="2" type="ORF">JI435_139540</name>
</gene>
<reference evidence="3" key="1">
    <citation type="journal article" date="2021" name="BMC Genomics">
        <title>Chromosome-level genome assembly and manually-curated proteome of model necrotroph Parastagonospora nodorum Sn15 reveals a genome-wide trove of candidate effector homologs, and redundancy of virulence-related functions within an accessory chromosome.</title>
        <authorList>
            <person name="Bertazzoni S."/>
            <person name="Jones D.A.B."/>
            <person name="Phan H.T."/>
            <person name="Tan K.-C."/>
            <person name="Hane J.K."/>
        </authorList>
    </citation>
    <scope>NUCLEOTIDE SEQUENCE [LARGE SCALE GENOMIC DNA]</scope>
    <source>
        <strain evidence="3">SN15 / ATCC MYA-4574 / FGSC 10173)</strain>
    </source>
</reference>
<dbReference type="Proteomes" id="UP000663193">
    <property type="component" value="Chromosome 7"/>
</dbReference>
<feature type="region of interest" description="Disordered" evidence="1">
    <location>
        <begin position="478"/>
        <end position="514"/>
    </location>
</feature>
<evidence type="ECO:0000256" key="1">
    <source>
        <dbReference type="SAM" id="MobiDB-lite"/>
    </source>
</evidence>
<dbReference type="VEuPathDB" id="FungiDB:JI435_139540"/>
<sequence length="722" mass="78806">MGSKMGYYNVDGFIKQKGQDKVVKMPPTTNLLAAADHIRKLFEGKKFGYAFMGGLEMLCLGHRRESPDLQIAYDDKDFHKMKSKLESDQRIRLPEGMNSLFPAKVLIRTGPAYKGEGCTHSADVEVDLVPPGSHGTPSNGSLARNTVLLSLKNEGKLRSYKGLNMLYLVKTLVHYCRVRDLAWDPNKDLLFLCQHYSEQVQSIRTQLDQKAMQQNFLAAPFFAQLPTEDQWRCYLVLLGTEPPPTMAITPPPPLFSHKHSASDPDPSLRPRLSSHQSSPSLNAHIPGGLLSPPLPGKPRSVSSHLSVGGSQASEVSTSPNARVQKPSELSAATRESRSRYRQVSAPNTRKVSPVEVQNMAPMMGHVRQRSQPPPMSAHRLSPNALPMNHLQPPSRHQDFVPGHPREFIYNHSTGISGPVPPYAFAQTPALHQSGFGPQQYQHYMNAIEISVKPIIGNPGQQHLKSQLGVVGNMLSPQNQISNLPITPRPIPPPARPPHKDEKAELPGAHTSPTPKSHFYIANPNKEDLTPSVSAQKVQHQPPAAEPDTVSLLGHFIAELSAENTTTKLTAHIEHHPPATPPEPLLPQDDISIRPLNPRAPSAMLPTSLIAGGASLHQRTTSTSSVAGAAAPVVNASRYTRYYATPPESPPSTYKAYQPGVPPPLSPPGDTTKVFERSTEVRGGEGYFGEEVRVGEGSGDSRALAMEYQQEIIGLEQAYTAGK</sequence>
<evidence type="ECO:0000313" key="2">
    <source>
        <dbReference type="EMBL" id="QRC97168.1"/>
    </source>
</evidence>
<organism evidence="2 3">
    <name type="scientific">Phaeosphaeria nodorum (strain SN15 / ATCC MYA-4574 / FGSC 10173)</name>
    <name type="common">Glume blotch fungus</name>
    <name type="synonym">Parastagonospora nodorum</name>
    <dbReference type="NCBI Taxonomy" id="321614"/>
    <lineage>
        <taxon>Eukaryota</taxon>
        <taxon>Fungi</taxon>
        <taxon>Dikarya</taxon>
        <taxon>Ascomycota</taxon>
        <taxon>Pezizomycotina</taxon>
        <taxon>Dothideomycetes</taxon>
        <taxon>Pleosporomycetidae</taxon>
        <taxon>Pleosporales</taxon>
        <taxon>Pleosporineae</taxon>
        <taxon>Phaeosphaeriaceae</taxon>
        <taxon>Parastagonospora</taxon>
    </lineage>
</organism>
<dbReference type="OrthoDB" id="10066232at2759"/>
<feature type="region of interest" description="Disordered" evidence="1">
    <location>
        <begin position="247"/>
        <end position="349"/>
    </location>
</feature>
<feature type="compositionally biased region" description="Pro residues" evidence="1">
    <location>
        <begin position="486"/>
        <end position="495"/>
    </location>
</feature>
<keyword evidence="3" id="KW-1185">Reference proteome</keyword>
<dbReference type="AlphaFoldDB" id="A0A7U2I082"/>
<name>A0A7U2I082_PHANO</name>